<comment type="caution">
    <text evidence="1">The sequence shown here is derived from an EMBL/GenBank/DDBJ whole genome shotgun (WGS) entry which is preliminary data.</text>
</comment>
<dbReference type="Proteomes" id="UP001142489">
    <property type="component" value="Unassembled WGS sequence"/>
</dbReference>
<evidence type="ECO:0000313" key="1">
    <source>
        <dbReference type="EMBL" id="KAJ7329852.1"/>
    </source>
</evidence>
<name>A0A9Q1B2U5_9SAUR</name>
<accession>A0A9Q1B2U5</accession>
<dbReference type="AlphaFoldDB" id="A0A9Q1B2U5"/>
<proteinExistence type="predicted"/>
<protein>
    <submittedName>
        <fullName evidence="1">Uncharacterized protein</fullName>
    </submittedName>
</protein>
<dbReference type="EMBL" id="JAPFRF010000006">
    <property type="protein sequence ID" value="KAJ7329852.1"/>
    <property type="molecule type" value="Genomic_DNA"/>
</dbReference>
<organism evidence="1 2">
    <name type="scientific">Phrynocephalus forsythii</name>
    <dbReference type="NCBI Taxonomy" id="171643"/>
    <lineage>
        <taxon>Eukaryota</taxon>
        <taxon>Metazoa</taxon>
        <taxon>Chordata</taxon>
        <taxon>Craniata</taxon>
        <taxon>Vertebrata</taxon>
        <taxon>Euteleostomi</taxon>
        <taxon>Lepidosauria</taxon>
        <taxon>Squamata</taxon>
        <taxon>Bifurcata</taxon>
        <taxon>Unidentata</taxon>
        <taxon>Episquamata</taxon>
        <taxon>Toxicofera</taxon>
        <taxon>Iguania</taxon>
        <taxon>Acrodonta</taxon>
        <taxon>Agamidae</taxon>
        <taxon>Agaminae</taxon>
        <taxon>Phrynocephalus</taxon>
    </lineage>
</organism>
<keyword evidence="2" id="KW-1185">Reference proteome</keyword>
<dbReference type="OrthoDB" id="125347at2759"/>
<reference evidence="1" key="1">
    <citation type="journal article" date="2023" name="DNA Res.">
        <title>Chromosome-level genome assembly of Phrynocephalus forsythii using third-generation DNA sequencing and Hi-C analysis.</title>
        <authorList>
            <person name="Qi Y."/>
            <person name="Zhao W."/>
            <person name="Zhao Y."/>
            <person name="Niu C."/>
            <person name="Cao S."/>
            <person name="Zhang Y."/>
        </authorList>
    </citation>
    <scope>NUCLEOTIDE SEQUENCE</scope>
    <source>
        <tissue evidence="1">Muscle</tissue>
    </source>
</reference>
<evidence type="ECO:0000313" key="2">
    <source>
        <dbReference type="Proteomes" id="UP001142489"/>
    </source>
</evidence>
<gene>
    <name evidence="1" type="ORF">JRQ81_016026</name>
</gene>
<sequence length="83" mass="9351">MTNGSGITLADYWKQHFDIVGGLQHIKITWDSVSQRNLNTSWRNLWLDCVDSPEASTQELAVVKELISLGWTMGLEVSKEDVS</sequence>